<organism evidence="2 3">
    <name type="scientific">Derxia gummosa DSM 723</name>
    <dbReference type="NCBI Taxonomy" id="1121388"/>
    <lineage>
        <taxon>Bacteria</taxon>
        <taxon>Pseudomonadati</taxon>
        <taxon>Pseudomonadota</taxon>
        <taxon>Betaproteobacteria</taxon>
        <taxon>Burkholderiales</taxon>
        <taxon>Alcaligenaceae</taxon>
        <taxon>Derxia</taxon>
    </lineage>
</organism>
<feature type="region of interest" description="Disordered" evidence="1">
    <location>
        <begin position="1"/>
        <end position="56"/>
    </location>
</feature>
<evidence type="ECO:0000313" key="2">
    <source>
        <dbReference type="Proteomes" id="UP000675920"/>
    </source>
</evidence>
<protein>
    <submittedName>
        <fullName evidence="3">Uncharacterized protein</fullName>
    </submittedName>
</protein>
<keyword evidence="2" id="KW-1185">Reference proteome</keyword>
<dbReference type="RefSeq" id="WP_028313007.1">
    <property type="nucleotide sequence ID" value="NZ_KI519500.1"/>
</dbReference>
<dbReference type="Proteomes" id="UP000675920">
    <property type="component" value="Unplaced"/>
</dbReference>
<sequence>MAASLAPAAAPSGNALSASWERADSAAATPDAGRPVGDAAGHAPPPPGRQDGADLVPPGVAAIACRMAAGPGTFAGTAA</sequence>
<reference evidence="3" key="1">
    <citation type="submission" date="2025-08" db="UniProtKB">
        <authorList>
            <consortium name="RefSeq"/>
        </authorList>
    </citation>
    <scope>IDENTIFICATION</scope>
</reference>
<feature type="compositionally biased region" description="Low complexity" evidence="1">
    <location>
        <begin position="1"/>
        <end position="19"/>
    </location>
</feature>
<name>A0A8B6X754_9BURK</name>
<dbReference type="AlphaFoldDB" id="A0A8B6X754"/>
<evidence type="ECO:0000256" key="1">
    <source>
        <dbReference type="SAM" id="MobiDB-lite"/>
    </source>
</evidence>
<proteinExistence type="predicted"/>
<accession>A0A8B6X754</accession>
<evidence type="ECO:0000313" key="3">
    <source>
        <dbReference type="RefSeq" id="WP_028313007.1"/>
    </source>
</evidence>